<organism evidence="2 3">
    <name type="scientific">Teratosphaeria nubilosa</name>
    <dbReference type="NCBI Taxonomy" id="161662"/>
    <lineage>
        <taxon>Eukaryota</taxon>
        <taxon>Fungi</taxon>
        <taxon>Dikarya</taxon>
        <taxon>Ascomycota</taxon>
        <taxon>Pezizomycotina</taxon>
        <taxon>Dothideomycetes</taxon>
        <taxon>Dothideomycetidae</taxon>
        <taxon>Mycosphaerellales</taxon>
        <taxon>Teratosphaeriaceae</taxon>
        <taxon>Teratosphaeria</taxon>
    </lineage>
</organism>
<dbReference type="Proteomes" id="UP000799436">
    <property type="component" value="Unassembled WGS sequence"/>
</dbReference>
<dbReference type="OrthoDB" id="10448793at2759"/>
<sequence>MRFFATLPVAFAALSTALPAASSKRTTTPAVIAAIESELDKISVTLNDDITCLLDTLGLSAVDNTVDELLEDLVGAVDSLVDDVDDVVDGLLDDLGLGGLVTTIDELEITLGLSPTDTVGTLLVELGIIPKE</sequence>
<accession>A0A6G1LJJ9</accession>
<feature type="signal peptide" evidence="1">
    <location>
        <begin position="1"/>
        <end position="23"/>
    </location>
</feature>
<dbReference type="EMBL" id="ML995813">
    <property type="protein sequence ID" value="KAF2772749.1"/>
    <property type="molecule type" value="Genomic_DNA"/>
</dbReference>
<name>A0A6G1LJJ9_9PEZI</name>
<reference evidence="2" key="1">
    <citation type="journal article" date="2020" name="Stud. Mycol.">
        <title>101 Dothideomycetes genomes: a test case for predicting lifestyles and emergence of pathogens.</title>
        <authorList>
            <person name="Haridas S."/>
            <person name="Albert R."/>
            <person name="Binder M."/>
            <person name="Bloem J."/>
            <person name="Labutti K."/>
            <person name="Salamov A."/>
            <person name="Andreopoulos B."/>
            <person name="Baker S."/>
            <person name="Barry K."/>
            <person name="Bills G."/>
            <person name="Bluhm B."/>
            <person name="Cannon C."/>
            <person name="Castanera R."/>
            <person name="Culley D."/>
            <person name="Daum C."/>
            <person name="Ezra D."/>
            <person name="Gonzalez J."/>
            <person name="Henrissat B."/>
            <person name="Kuo A."/>
            <person name="Liang C."/>
            <person name="Lipzen A."/>
            <person name="Lutzoni F."/>
            <person name="Magnuson J."/>
            <person name="Mondo S."/>
            <person name="Nolan M."/>
            <person name="Ohm R."/>
            <person name="Pangilinan J."/>
            <person name="Park H.-J."/>
            <person name="Ramirez L."/>
            <person name="Alfaro M."/>
            <person name="Sun H."/>
            <person name="Tritt A."/>
            <person name="Yoshinaga Y."/>
            <person name="Zwiers L.-H."/>
            <person name="Turgeon B."/>
            <person name="Goodwin S."/>
            <person name="Spatafora J."/>
            <person name="Crous P."/>
            <person name="Grigoriev I."/>
        </authorList>
    </citation>
    <scope>NUCLEOTIDE SEQUENCE</scope>
    <source>
        <strain evidence="2">CBS 116005</strain>
    </source>
</reference>
<dbReference type="AlphaFoldDB" id="A0A6G1LJJ9"/>
<protein>
    <submittedName>
        <fullName evidence="2">Uncharacterized protein</fullName>
    </submittedName>
</protein>
<evidence type="ECO:0000313" key="2">
    <source>
        <dbReference type="EMBL" id="KAF2772749.1"/>
    </source>
</evidence>
<evidence type="ECO:0000256" key="1">
    <source>
        <dbReference type="SAM" id="SignalP"/>
    </source>
</evidence>
<proteinExistence type="predicted"/>
<feature type="chain" id="PRO_5026244784" evidence="1">
    <location>
        <begin position="24"/>
        <end position="132"/>
    </location>
</feature>
<gene>
    <name evidence="2" type="ORF">EJ03DRAFT_348278</name>
</gene>
<keyword evidence="1" id="KW-0732">Signal</keyword>
<keyword evidence="3" id="KW-1185">Reference proteome</keyword>
<evidence type="ECO:0000313" key="3">
    <source>
        <dbReference type="Proteomes" id="UP000799436"/>
    </source>
</evidence>